<feature type="region of interest" description="Disordered" evidence="1">
    <location>
        <begin position="96"/>
        <end position="117"/>
    </location>
</feature>
<keyword evidence="2" id="KW-0472">Membrane</keyword>
<comment type="caution">
    <text evidence="3">The sequence shown here is derived from an EMBL/GenBank/DDBJ whole genome shotgun (WGS) entry which is preliminary data.</text>
</comment>
<dbReference type="OrthoDB" id="10513811at2759"/>
<keyword evidence="2" id="KW-1133">Transmembrane helix</keyword>
<dbReference type="AlphaFoldDB" id="A0A5B7D681"/>
<keyword evidence="4" id="KW-1185">Reference proteome</keyword>
<evidence type="ECO:0000256" key="2">
    <source>
        <dbReference type="SAM" id="Phobius"/>
    </source>
</evidence>
<evidence type="ECO:0000313" key="3">
    <source>
        <dbReference type="EMBL" id="MPC16769.1"/>
    </source>
</evidence>
<name>A0A5B7D681_PORTR</name>
<dbReference type="Proteomes" id="UP000324222">
    <property type="component" value="Unassembled WGS sequence"/>
</dbReference>
<evidence type="ECO:0000313" key="4">
    <source>
        <dbReference type="Proteomes" id="UP000324222"/>
    </source>
</evidence>
<organism evidence="3 4">
    <name type="scientific">Portunus trituberculatus</name>
    <name type="common">Swimming crab</name>
    <name type="synonym">Neptunus trituberculatus</name>
    <dbReference type="NCBI Taxonomy" id="210409"/>
    <lineage>
        <taxon>Eukaryota</taxon>
        <taxon>Metazoa</taxon>
        <taxon>Ecdysozoa</taxon>
        <taxon>Arthropoda</taxon>
        <taxon>Crustacea</taxon>
        <taxon>Multicrustacea</taxon>
        <taxon>Malacostraca</taxon>
        <taxon>Eumalacostraca</taxon>
        <taxon>Eucarida</taxon>
        <taxon>Decapoda</taxon>
        <taxon>Pleocyemata</taxon>
        <taxon>Brachyura</taxon>
        <taxon>Eubrachyura</taxon>
        <taxon>Portunoidea</taxon>
        <taxon>Portunidae</taxon>
        <taxon>Portuninae</taxon>
        <taxon>Portunus</taxon>
    </lineage>
</organism>
<gene>
    <name evidence="3" type="ORF">E2C01_009605</name>
</gene>
<feature type="compositionally biased region" description="Basic and acidic residues" evidence="1">
    <location>
        <begin position="102"/>
        <end position="117"/>
    </location>
</feature>
<dbReference type="EMBL" id="VSRR010000534">
    <property type="protein sequence ID" value="MPC16769.1"/>
    <property type="molecule type" value="Genomic_DNA"/>
</dbReference>
<keyword evidence="2" id="KW-0812">Transmembrane</keyword>
<accession>A0A5B7D681</accession>
<evidence type="ECO:0000256" key="1">
    <source>
        <dbReference type="SAM" id="MobiDB-lite"/>
    </source>
</evidence>
<protein>
    <submittedName>
        <fullName evidence="3">Uncharacterized protein</fullName>
    </submittedName>
</protein>
<proteinExistence type="predicted"/>
<feature type="transmembrane region" description="Helical" evidence="2">
    <location>
        <begin position="6"/>
        <end position="33"/>
    </location>
</feature>
<sequence length="117" mass="13533">MMTLLLLLLLMMMIIIIIIITITIIIIIIITIIPSWLINAPEWFEEKPWWFEMAPPWYHTPPAWLKPNVLTEQIQVEAGPGLEVQKPDQIIKNVGVPIQSSPDEKDAPVYHDNKTLR</sequence>
<reference evidence="3 4" key="1">
    <citation type="submission" date="2019-05" db="EMBL/GenBank/DDBJ databases">
        <title>Another draft genome of Portunus trituberculatus and its Hox gene families provides insights of decapod evolution.</title>
        <authorList>
            <person name="Jeong J.-H."/>
            <person name="Song I."/>
            <person name="Kim S."/>
            <person name="Choi T."/>
            <person name="Kim D."/>
            <person name="Ryu S."/>
            <person name="Kim W."/>
        </authorList>
    </citation>
    <scope>NUCLEOTIDE SEQUENCE [LARGE SCALE GENOMIC DNA]</scope>
    <source>
        <tissue evidence="3">Muscle</tissue>
    </source>
</reference>